<name>A0A6J4HIU1_9PROT</name>
<dbReference type="EMBL" id="CADCTD010000021">
    <property type="protein sequence ID" value="CAA9225690.1"/>
    <property type="molecule type" value="Genomic_DNA"/>
</dbReference>
<reference evidence="3" key="1">
    <citation type="submission" date="2020-02" db="EMBL/GenBank/DDBJ databases">
        <authorList>
            <person name="Meier V. D."/>
        </authorList>
    </citation>
    <scope>NUCLEOTIDE SEQUENCE</scope>
    <source>
        <strain evidence="3">AVDCRST_MAG27</strain>
    </source>
</reference>
<feature type="signal peptide" evidence="2">
    <location>
        <begin position="1"/>
        <end position="22"/>
    </location>
</feature>
<organism evidence="3">
    <name type="scientific">uncultured Craurococcus sp</name>
    <dbReference type="NCBI Taxonomy" id="1135998"/>
    <lineage>
        <taxon>Bacteria</taxon>
        <taxon>Pseudomonadati</taxon>
        <taxon>Pseudomonadota</taxon>
        <taxon>Alphaproteobacteria</taxon>
        <taxon>Acetobacterales</taxon>
        <taxon>Acetobacteraceae</taxon>
        <taxon>Craurococcus</taxon>
        <taxon>environmental samples</taxon>
    </lineage>
</organism>
<protein>
    <submittedName>
        <fullName evidence="3">Uncharacterized protein</fullName>
    </submittedName>
</protein>
<dbReference type="AlphaFoldDB" id="A0A6J4HIU1"/>
<gene>
    <name evidence="3" type="ORF">AVDCRST_MAG27-593</name>
</gene>
<evidence type="ECO:0000256" key="1">
    <source>
        <dbReference type="SAM" id="MobiDB-lite"/>
    </source>
</evidence>
<keyword evidence="2" id="KW-0732">Signal</keyword>
<sequence length="84" mass="8296">MLCKISPIVVLALGLGAAPAFAQSALAPATAPEGSTAARTLEQNRRVLTGQPAPSEALRSTAAEPEAPAASARPRARNPAPGGG</sequence>
<feature type="compositionally biased region" description="Low complexity" evidence="1">
    <location>
        <begin position="62"/>
        <end position="84"/>
    </location>
</feature>
<feature type="region of interest" description="Disordered" evidence="1">
    <location>
        <begin position="49"/>
        <end position="84"/>
    </location>
</feature>
<proteinExistence type="predicted"/>
<accession>A0A6J4HIU1</accession>
<feature type="chain" id="PRO_5026821112" evidence="2">
    <location>
        <begin position="23"/>
        <end position="84"/>
    </location>
</feature>
<evidence type="ECO:0000256" key="2">
    <source>
        <dbReference type="SAM" id="SignalP"/>
    </source>
</evidence>
<evidence type="ECO:0000313" key="3">
    <source>
        <dbReference type="EMBL" id="CAA9225690.1"/>
    </source>
</evidence>